<dbReference type="Gene3D" id="2.30.40.10">
    <property type="entry name" value="Urease, subunit C, domain 1"/>
    <property type="match status" value="1"/>
</dbReference>
<dbReference type="Pfam" id="PF13382">
    <property type="entry name" value="Adenine_deam_C"/>
    <property type="match status" value="1"/>
</dbReference>
<dbReference type="CDD" id="cd01295">
    <property type="entry name" value="AdeC"/>
    <property type="match status" value="1"/>
</dbReference>
<dbReference type="EC" id="3.5.4.2" evidence="2 6"/>
<evidence type="ECO:0000259" key="7">
    <source>
        <dbReference type="Pfam" id="PF01979"/>
    </source>
</evidence>
<dbReference type="RefSeq" id="WP_188650930.1">
    <property type="nucleotide sequence ID" value="NZ_BMIN01000002.1"/>
</dbReference>
<evidence type="ECO:0000313" key="9">
    <source>
        <dbReference type="EMBL" id="GGD02121.1"/>
    </source>
</evidence>
<dbReference type="PANTHER" id="PTHR11113">
    <property type="entry name" value="N-ACETYLGLUCOSAMINE-6-PHOSPHATE DEACETYLASE"/>
    <property type="match status" value="1"/>
</dbReference>
<keyword evidence="4 6" id="KW-0464">Manganese</keyword>
<protein>
    <recommendedName>
        <fullName evidence="2 6">Adenine deaminase</fullName>
        <shortName evidence="6">Adenase</shortName>
        <shortName evidence="6">Adenine aminase</shortName>
        <ecNumber evidence="2 6">3.5.4.2</ecNumber>
    </recommendedName>
</protein>
<dbReference type="InterPro" id="IPR032466">
    <property type="entry name" value="Metal_Hydrolase"/>
</dbReference>
<dbReference type="InterPro" id="IPR011059">
    <property type="entry name" value="Metal-dep_hydrolase_composite"/>
</dbReference>
<dbReference type="PANTHER" id="PTHR11113:SF2">
    <property type="entry name" value="ADENINE DEAMINASE"/>
    <property type="match status" value="1"/>
</dbReference>
<evidence type="ECO:0000256" key="6">
    <source>
        <dbReference type="HAMAP-Rule" id="MF_01518"/>
    </source>
</evidence>
<evidence type="ECO:0000256" key="3">
    <source>
        <dbReference type="ARBA" id="ARBA00022801"/>
    </source>
</evidence>
<keyword evidence="3 6" id="KW-0378">Hydrolase</keyword>
<feature type="domain" description="Adenine deaminase C-terminal" evidence="8">
    <location>
        <begin position="400"/>
        <end position="565"/>
    </location>
</feature>
<dbReference type="EMBL" id="BMIN01000002">
    <property type="protein sequence ID" value="GGD02121.1"/>
    <property type="molecule type" value="Genomic_DNA"/>
</dbReference>
<dbReference type="NCBIfam" id="TIGR01178">
    <property type="entry name" value="ade"/>
    <property type="match status" value="1"/>
</dbReference>
<evidence type="ECO:0000256" key="4">
    <source>
        <dbReference type="ARBA" id="ARBA00023211"/>
    </source>
</evidence>
<organism evidence="9 10">
    <name type="scientific">Pontibacillus salipaludis</name>
    <dbReference type="NCBI Taxonomy" id="1697394"/>
    <lineage>
        <taxon>Bacteria</taxon>
        <taxon>Bacillati</taxon>
        <taxon>Bacillota</taxon>
        <taxon>Bacilli</taxon>
        <taxon>Bacillales</taxon>
        <taxon>Bacillaceae</taxon>
        <taxon>Pontibacillus</taxon>
    </lineage>
</organism>
<evidence type="ECO:0000259" key="8">
    <source>
        <dbReference type="Pfam" id="PF13382"/>
    </source>
</evidence>
<evidence type="ECO:0000256" key="2">
    <source>
        <dbReference type="ARBA" id="ARBA00012782"/>
    </source>
</evidence>
<dbReference type="SUPFAM" id="SSF51338">
    <property type="entry name" value="Composite domain of metallo-dependent hydrolases"/>
    <property type="match status" value="1"/>
</dbReference>
<gene>
    <name evidence="9" type="primary">adeC</name>
    <name evidence="6" type="synonym">ade</name>
    <name evidence="9" type="ORF">GCM10011389_06930</name>
</gene>
<dbReference type="InterPro" id="IPR006680">
    <property type="entry name" value="Amidohydro-rel"/>
</dbReference>
<dbReference type="HAMAP" id="MF_01518">
    <property type="entry name" value="Adenine_deamin"/>
    <property type="match status" value="1"/>
</dbReference>
<evidence type="ECO:0000256" key="5">
    <source>
        <dbReference type="ARBA" id="ARBA00047720"/>
    </source>
</evidence>
<evidence type="ECO:0000313" key="10">
    <source>
        <dbReference type="Proteomes" id="UP000642571"/>
    </source>
</evidence>
<comment type="similarity">
    <text evidence="1 6">Belongs to the metallo-dependent hydrolases superfamily. Adenine deaminase family.</text>
</comment>
<dbReference type="SUPFAM" id="SSF51556">
    <property type="entry name" value="Metallo-dependent hydrolases"/>
    <property type="match status" value="1"/>
</dbReference>
<accession>A0ABQ1PS52</accession>
<dbReference type="Proteomes" id="UP000642571">
    <property type="component" value="Unassembled WGS sequence"/>
</dbReference>
<feature type="domain" description="Amidohydrolase-related" evidence="7">
    <location>
        <begin position="67"/>
        <end position="348"/>
    </location>
</feature>
<proteinExistence type="inferred from homology"/>
<sequence>MTQTKKITNHISIANQEKEADLVIKNARIADVFNLEVFEGDVAITDGFIVGIGSYKGKETLDAEGRYLCPGFIDGHVHIESSMLPPSEFEKVVLPHGVTSVITDPHEIANVSGTDGLDFMIQNSEELTLDAFIMLPSCVPATPFEHAGATLLAGDLRSYLAHPRVLGLAEMMDYHSLRQASPDVIDKITMQSPMKIDGHLAGLDTNAINVYRAAGIDTDHECKTAQEAVERVRRGMYVMIREGSVSKDLSALVQAVTPSNGHRFLFCTDDKHIDDLLDEGSIDHNIRLAIKHGVPPLQAIQMATLNAARCYGLTHKGAIAPGYVADFVLLDDLKNVTISEVYKGGERVSFPPSSNGSHSTAVTPTLTNTISIPEINEKDLQIPIDASQLTNVIEIIPNNLVTHHVSTSVDAIGGSFQPSTENGLLKVVVVERHNKTGNIGVGIVKGFQLSYGAIATTIAHDSHNIVAVGTNDQDILAAIQSLQTINGGLTVVRDGKILSSVSLSIAGLMSIESCENVYHSLKEVKQSLQTLGFAGSFNPFLTLSFLTLPVIPSLKITDMGLFDVNLGQHIPNQSAHSKSS</sequence>
<dbReference type="Pfam" id="PF01979">
    <property type="entry name" value="Amidohydro_1"/>
    <property type="match status" value="1"/>
</dbReference>
<evidence type="ECO:0000256" key="1">
    <source>
        <dbReference type="ARBA" id="ARBA00006773"/>
    </source>
</evidence>
<comment type="catalytic activity">
    <reaction evidence="5 6">
        <text>adenine + H2O + H(+) = hypoxanthine + NH4(+)</text>
        <dbReference type="Rhea" id="RHEA:23688"/>
        <dbReference type="ChEBI" id="CHEBI:15377"/>
        <dbReference type="ChEBI" id="CHEBI:15378"/>
        <dbReference type="ChEBI" id="CHEBI:16708"/>
        <dbReference type="ChEBI" id="CHEBI:17368"/>
        <dbReference type="ChEBI" id="CHEBI:28938"/>
        <dbReference type="EC" id="3.5.4.2"/>
    </reaction>
</comment>
<comment type="caution">
    <text evidence="9">The sequence shown here is derived from an EMBL/GenBank/DDBJ whole genome shotgun (WGS) entry which is preliminary data.</text>
</comment>
<name>A0ABQ1PS52_9BACI</name>
<dbReference type="Gene3D" id="3.20.20.140">
    <property type="entry name" value="Metal-dependent hydrolases"/>
    <property type="match status" value="1"/>
</dbReference>
<dbReference type="InterPro" id="IPR026912">
    <property type="entry name" value="Adenine_deam_C"/>
</dbReference>
<comment type="cofactor">
    <cofactor evidence="6">
        <name>Mn(2+)</name>
        <dbReference type="ChEBI" id="CHEBI:29035"/>
    </cofactor>
</comment>
<keyword evidence="10" id="KW-1185">Reference proteome</keyword>
<dbReference type="InterPro" id="IPR006679">
    <property type="entry name" value="Adenine_deam"/>
</dbReference>
<reference evidence="10" key="1">
    <citation type="journal article" date="2019" name="Int. J. Syst. Evol. Microbiol.">
        <title>The Global Catalogue of Microorganisms (GCM) 10K type strain sequencing project: providing services to taxonomists for standard genome sequencing and annotation.</title>
        <authorList>
            <consortium name="The Broad Institute Genomics Platform"/>
            <consortium name="The Broad Institute Genome Sequencing Center for Infectious Disease"/>
            <person name="Wu L."/>
            <person name="Ma J."/>
        </authorList>
    </citation>
    <scope>NUCLEOTIDE SEQUENCE [LARGE SCALE GENOMIC DNA]</scope>
    <source>
        <strain evidence="10">CGMCC 1.15353</strain>
    </source>
</reference>